<dbReference type="RefSeq" id="WP_002686048.1">
    <property type="nucleotide sequence ID" value="NZ_JH600070.1"/>
</dbReference>
<dbReference type="OrthoDB" id="5623708at2"/>
<dbReference type="InterPro" id="IPR002142">
    <property type="entry name" value="Peptidase_S49"/>
</dbReference>
<keyword evidence="5" id="KW-1133">Transmembrane helix</keyword>
<evidence type="ECO:0000256" key="3">
    <source>
        <dbReference type="ARBA" id="ARBA00022801"/>
    </source>
</evidence>
<keyword evidence="3" id="KW-0378">Hydrolase</keyword>
<keyword evidence="8" id="KW-1185">Reference proteome</keyword>
<dbReference type="SUPFAM" id="SSF52096">
    <property type="entry name" value="ClpP/crotonase"/>
    <property type="match status" value="1"/>
</dbReference>
<keyword evidence="5" id="KW-0812">Transmembrane</keyword>
<reference evidence="7 8" key="1">
    <citation type="submission" date="2011-11" db="EMBL/GenBank/DDBJ databases">
        <title>Improved High-Quality Draft sequence of Beggiatoa alba B18lD.</title>
        <authorList>
            <consortium name="US DOE Joint Genome Institute"/>
            <person name="Lucas S."/>
            <person name="Han J."/>
            <person name="Lapidus A."/>
            <person name="Cheng J.-F."/>
            <person name="Goodwin L."/>
            <person name="Pitluck S."/>
            <person name="Peters L."/>
            <person name="Mikhailova N."/>
            <person name="Held B."/>
            <person name="Detter J.C."/>
            <person name="Han C."/>
            <person name="Tapia R."/>
            <person name="Land M."/>
            <person name="Hauser L."/>
            <person name="Kyrpides N."/>
            <person name="Ivanova N."/>
            <person name="Pagani I."/>
            <person name="Samuel K."/>
            <person name="Teske A."/>
            <person name="Mueller J."/>
            <person name="Woyke T."/>
        </authorList>
    </citation>
    <scope>NUCLEOTIDE SEQUENCE [LARGE SCALE GENOMIC DNA]</scope>
    <source>
        <strain evidence="7 8">B18LD</strain>
    </source>
</reference>
<dbReference type="EMBL" id="JH600070">
    <property type="protein sequence ID" value="EIJ42794.1"/>
    <property type="molecule type" value="Genomic_DNA"/>
</dbReference>
<keyword evidence="4" id="KW-0720">Serine protease</keyword>
<proteinExistence type="inferred from homology"/>
<dbReference type="InterPro" id="IPR047272">
    <property type="entry name" value="S49_SppA_C"/>
</dbReference>
<dbReference type="Pfam" id="PF01343">
    <property type="entry name" value="Peptidase_S49"/>
    <property type="match status" value="1"/>
</dbReference>
<dbReference type="HOGENOM" id="CLU_690502_0_0_6"/>
<evidence type="ECO:0000259" key="6">
    <source>
        <dbReference type="Pfam" id="PF01343"/>
    </source>
</evidence>
<organism evidence="7 8">
    <name type="scientific">Beggiatoa alba B18LD</name>
    <dbReference type="NCBI Taxonomy" id="395493"/>
    <lineage>
        <taxon>Bacteria</taxon>
        <taxon>Pseudomonadati</taxon>
        <taxon>Pseudomonadota</taxon>
        <taxon>Gammaproteobacteria</taxon>
        <taxon>Thiotrichales</taxon>
        <taxon>Thiotrichaceae</taxon>
        <taxon>Beggiatoa</taxon>
    </lineage>
</organism>
<feature type="transmembrane region" description="Helical" evidence="5">
    <location>
        <begin position="15"/>
        <end position="39"/>
    </location>
</feature>
<dbReference type="STRING" id="395493.BegalDRAFT_1922"/>
<name>I3CGQ1_9GAMM</name>
<dbReference type="Proteomes" id="UP000005744">
    <property type="component" value="Unassembled WGS sequence"/>
</dbReference>
<protein>
    <submittedName>
        <fullName evidence="7">ClpP class periplasmic serine protease</fullName>
    </submittedName>
</protein>
<dbReference type="AlphaFoldDB" id="I3CGQ1"/>
<evidence type="ECO:0000256" key="4">
    <source>
        <dbReference type="ARBA" id="ARBA00022825"/>
    </source>
</evidence>
<evidence type="ECO:0000256" key="5">
    <source>
        <dbReference type="SAM" id="Phobius"/>
    </source>
</evidence>
<evidence type="ECO:0000313" key="8">
    <source>
        <dbReference type="Proteomes" id="UP000005744"/>
    </source>
</evidence>
<accession>I3CGQ1</accession>
<dbReference type="eggNOG" id="COG0616">
    <property type="taxonomic scope" value="Bacteria"/>
</dbReference>
<keyword evidence="2 7" id="KW-0645">Protease</keyword>
<dbReference type="CDD" id="cd07023">
    <property type="entry name" value="S49_Sppa_N_C"/>
    <property type="match status" value="1"/>
</dbReference>
<gene>
    <name evidence="7" type="ORF">BegalDRAFT_1922</name>
</gene>
<dbReference type="GO" id="GO:0006508">
    <property type="term" value="P:proteolysis"/>
    <property type="evidence" value="ECO:0007669"/>
    <property type="project" value="UniProtKB-KW"/>
</dbReference>
<sequence>MSIITGAFRLVGQVFFALLSLIILIVLAIFFFTGLGIGIGAKLQQGELTDINNIASQYTYIAGNSQSQQYLLKLNINGIILGSPNTEFGSLSFLATGVTYGYQIQEQLLKAAKHPEIKGIFLHIQTAGGTIYGSRAIFDGIKAYQKATQKPVIAYIEGFAASGGVMAMVGADAIYADYGSMVGSIGVLGISLTYFNKPIATDGGVMGGGIVTEEGIEQYQIFAGRGKDLGNPFRRPTDEELQNLQAGVDTEYTKFVQHVAENRQINADVIRNKMGAQLFSNDTAEQYHLIDGTLNRQQAIDKLAQLAKVGDDYQLVYPQTDETSWLGQLLVWAHPATPTTNAQTPQQVLCNTVLTVPLVYHGDIHQVCAP</sequence>
<evidence type="ECO:0000313" key="7">
    <source>
        <dbReference type="EMBL" id="EIJ42794.1"/>
    </source>
</evidence>
<dbReference type="PANTHER" id="PTHR42987">
    <property type="entry name" value="PEPTIDASE S49"/>
    <property type="match status" value="1"/>
</dbReference>
<dbReference type="Gene3D" id="6.20.330.10">
    <property type="match status" value="1"/>
</dbReference>
<evidence type="ECO:0000256" key="2">
    <source>
        <dbReference type="ARBA" id="ARBA00022670"/>
    </source>
</evidence>
<dbReference type="InterPro" id="IPR029045">
    <property type="entry name" value="ClpP/crotonase-like_dom_sf"/>
</dbReference>
<dbReference type="PANTHER" id="PTHR42987:SF4">
    <property type="entry name" value="PROTEASE SOHB-RELATED"/>
    <property type="match status" value="1"/>
</dbReference>
<feature type="domain" description="Peptidase S49" evidence="6">
    <location>
        <begin position="146"/>
        <end position="309"/>
    </location>
</feature>
<dbReference type="GO" id="GO:0008236">
    <property type="term" value="F:serine-type peptidase activity"/>
    <property type="evidence" value="ECO:0007669"/>
    <property type="project" value="UniProtKB-KW"/>
</dbReference>
<keyword evidence="5" id="KW-0472">Membrane</keyword>
<comment type="similarity">
    <text evidence="1">Belongs to the peptidase S49 family.</text>
</comment>
<dbReference type="Gene3D" id="3.90.226.10">
    <property type="entry name" value="2-enoyl-CoA Hydratase, Chain A, domain 1"/>
    <property type="match status" value="1"/>
</dbReference>
<evidence type="ECO:0000256" key="1">
    <source>
        <dbReference type="ARBA" id="ARBA00008683"/>
    </source>
</evidence>